<evidence type="ECO:0000313" key="4">
    <source>
        <dbReference type="Proteomes" id="UP001298424"/>
    </source>
</evidence>
<dbReference type="RefSeq" id="WP_238746742.1">
    <property type="nucleotide sequence ID" value="NZ_JAKOOW010000023.1"/>
</dbReference>
<dbReference type="Proteomes" id="UP001298424">
    <property type="component" value="Unassembled WGS sequence"/>
</dbReference>
<keyword evidence="2" id="KW-0802">TPR repeat</keyword>
<dbReference type="InterPro" id="IPR011990">
    <property type="entry name" value="TPR-like_helical_dom_sf"/>
</dbReference>
<evidence type="ECO:0000256" key="1">
    <source>
        <dbReference type="ARBA" id="ARBA00022737"/>
    </source>
</evidence>
<dbReference type="PANTHER" id="PTHR45641:SF19">
    <property type="entry name" value="NEPHROCYSTIN-3"/>
    <property type="match status" value="1"/>
</dbReference>
<gene>
    <name evidence="3" type="ORF">MB824_05910</name>
</gene>
<dbReference type="Pfam" id="PF13374">
    <property type="entry name" value="TPR_10"/>
    <property type="match status" value="1"/>
</dbReference>
<organism evidence="3 4">
    <name type="scientific">Kingella pumchi</name>
    <dbReference type="NCBI Taxonomy" id="2779506"/>
    <lineage>
        <taxon>Bacteria</taxon>
        <taxon>Pseudomonadati</taxon>
        <taxon>Pseudomonadota</taxon>
        <taxon>Betaproteobacteria</taxon>
        <taxon>Neisseriales</taxon>
        <taxon>Neisseriaceae</taxon>
        <taxon>Kingella</taxon>
    </lineage>
</organism>
<evidence type="ECO:0000313" key="3">
    <source>
        <dbReference type="EMBL" id="MCG6504028.1"/>
    </source>
</evidence>
<keyword evidence="1" id="KW-0677">Repeat</keyword>
<dbReference type="EMBL" id="JAKOOW010000023">
    <property type="protein sequence ID" value="MCG6504028.1"/>
    <property type="molecule type" value="Genomic_DNA"/>
</dbReference>
<keyword evidence="4" id="KW-1185">Reference proteome</keyword>
<dbReference type="SUPFAM" id="SSF48452">
    <property type="entry name" value="TPR-like"/>
    <property type="match status" value="1"/>
</dbReference>
<dbReference type="Gene3D" id="1.25.40.10">
    <property type="entry name" value="Tetratricopeptide repeat domain"/>
    <property type="match status" value="2"/>
</dbReference>
<name>A0ABS9NML0_9NEIS</name>
<dbReference type="PANTHER" id="PTHR45641">
    <property type="entry name" value="TETRATRICOPEPTIDE REPEAT PROTEIN (AFU_ORTHOLOGUE AFUA_6G03870)"/>
    <property type="match status" value="1"/>
</dbReference>
<accession>A0ABS9NML0</accession>
<comment type="caution">
    <text evidence="3">The sequence shown here is derived from an EMBL/GenBank/DDBJ whole genome shotgun (WGS) entry which is preliminary data.</text>
</comment>
<sequence>MDLTARLTHASELTDRLQFDAAESLLRRLGRQTEAQFGSRSAEYALCLRGQGEWHQAVGDLAAAGSLLKQARLICLGTVGADDLASARTGGSLARFLDCYGRHREAREMLENALATYRRALGPKHPDTLRLTADLGRACRHDGDIPQALAHLESAAAAYEKLFGMEHRHTAQTYTDAAACYRVQGWHKQALSVLAQTRAIQSRCSGERHPRTITALIETAAVYDAMKDHRQAKPLYIRAAADCRAVLGSRHPLYAHILNYQAQHYCRQHRFGAAAKLMQQVLPLYLEHFGKQHPYTQEASRNFELFALFGERGGGQRH</sequence>
<reference evidence="3 4" key="1">
    <citation type="submission" date="2022-02" db="EMBL/GenBank/DDBJ databases">
        <title>Genome sequence data of Kingella unionensis sp. nov. strain CICC 24913 (CCUG 75125).</title>
        <authorList>
            <person name="Xiao M."/>
        </authorList>
    </citation>
    <scope>NUCLEOTIDE SEQUENCE [LARGE SCALE GENOMIC DNA]</scope>
    <source>
        <strain evidence="3 4">CICC 24913</strain>
    </source>
</reference>
<evidence type="ECO:0000256" key="2">
    <source>
        <dbReference type="ARBA" id="ARBA00022803"/>
    </source>
</evidence>
<dbReference type="Pfam" id="PF13424">
    <property type="entry name" value="TPR_12"/>
    <property type="match status" value="2"/>
</dbReference>
<protein>
    <submittedName>
        <fullName evidence="3">Tetratricopeptide repeat protein</fullName>
    </submittedName>
</protein>
<proteinExistence type="predicted"/>